<name>A0A127M604_9GAMM</name>
<organism evidence="2 3">
    <name type="scientific">Zhongshania aliphaticivorans</name>
    <dbReference type="NCBI Taxonomy" id="1470434"/>
    <lineage>
        <taxon>Bacteria</taxon>
        <taxon>Pseudomonadati</taxon>
        <taxon>Pseudomonadota</taxon>
        <taxon>Gammaproteobacteria</taxon>
        <taxon>Cellvibrionales</taxon>
        <taxon>Spongiibacteraceae</taxon>
        <taxon>Zhongshania</taxon>
    </lineage>
</organism>
<dbReference type="KEGG" id="zal:AZF00_10170"/>
<accession>A0A127M604</accession>
<evidence type="ECO:0000313" key="2">
    <source>
        <dbReference type="EMBL" id="AMO68639.1"/>
    </source>
</evidence>
<evidence type="ECO:0000313" key="3">
    <source>
        <dbReference type="Proteomes" id="UP000074119"/>
    </source>
</evidence>
<feature type="domain" description="HEPN AbiU2-like" evidence="1">
    <location>
        <begin position="8"/>
        <end position="218"/>
    </location>
</feature>
<proteinExistence type="predicted"/>
<protein>
    <recommendedName>
        <fullName evidence="1">HEPN AbiU2-like domain-containing protein</fullName>
    </recommendedName>
</protein>
<reference evidence="2 3" key="1">
    <citation type="submission" date="2015-12" db="EMBL/GenBank/DDBJ databases">
        <authorList>
            <person name="Shamseldin A."/>
            <person name="Moawad H."/>
            <person name="Abd El-Rahim W.M."/>
            <person name="Sadowsky M.J."/>
        </authorList>
    </citation>
    <scope>NUCLEOTIDE SEQUENCE [LARGE SCALE GENOMIC DNA]</scope>
    <source>
        <strain evidence="2 3">SM2</strain>
    </source>
</reference>
<evidence type="ECO:0000259" key="1">
    <source>
        <dbReference type="Pfam" id="PF18734"/>
    </source>
</evidence>
<dbReference type="RefSeq" id="WP_008249787.1">
    <property type="nucleotide sequence ID" value="NZ_CP014544.1"/>
</dbReference>
<dbReference type="EMBL" id="CP014544">
    <property type="protein sequence ID" value="AMO68639.1"/>
    <property type="molecule type" value="Genomic_DNA"/>
</dbReference>
<sequence length="220" mass="25328">MNTKQTILKLQGHTSQLLTLYLMACRKYAMLEPTIRSGGLNKKFDTTRKRAGLHTIRTSLYLSIIQDISNMVFDSGPRNPSLITLKNALDKSEIKSILEHQYLSDGNQANNYNRFRCSKDFEDLYAQFLVTSTNILANPIFMSAKSARDTLIAHIDVKFIDGNYEYPDIKKLNLKWSDAGNMLHLFKTPIMNANMIIRDASFAWQEFEKQNTLISSEFWQ</sequence>
<dbReference type="InterPro" id="IPR040704">
    <property type="entry name" value="HEPN_AbiU2"/>
</dbReference>
<dbReference type="AlphaFoldDB" id="A0A127M604"/>
<gene>
    <name evidence="2" type="ORF">AZF00_10170</name>
</gene>
<dbReference type="Pfam" id="PF18734">
    <property type="entry name" value="HEPN_AbiU2"/>
    <property type="match status" value="1"/>
</dbReference>
<dbReference type="Proteomes" id="UP000074119">
    <property type="component" value="Chromosome"/>
</dbReference>